<comment type="subcellular location">
    <subcellularLocation>
        <location evidence="8">Cell membrane</location>
        <topology evidence="8">Multi-pass membrane protein</topology>
    </subcellularLocation>
    <subcellularLocation>
        <location evidence="1">Endomembrane system</location>
        <topology evidence="1">Multi-pass membrane protein</topology>
    </subcellularLocation>
</comment>
<evidence type="ECO:0000256" key="6">
    <source>
        <dbReference type="ARBA" id="ARBA00022989"/>
    </source>
</evidence>
<keyword evidence="3 8" id="KW-0812">Transmembrane</keyword>
<dbReference type="AlphaFoldDB" id="A0A9D1NAU8"/>
<dbReference type="GO" id="GO:0005886">
    <property type="term" value="C:plasma membrane"/>
    <property type="evidence" value="ECO:0007669"/>
    <property type="project" value="UniProtKB-SubCell"/>
</dbReference>
<comment type="similarity">
    <text evidence="8">Belongs to the NqrDE/RnfAE family.</text>
</comment>
<keyword evidence="6 8" id="KW-1133">Transmembrane helix</keyword>
<sequence>MPPALKGKGKIVADGIFASNPVFRLVLGMCPTLAISTSAFNGLGMGIAATVVLVCSNALVSLLRKVIPDKVRIPAYVLIIATFVTLVEMLLRKFVPALYDALGIYLPLIVVNCIILARAEAFASTNKVGDSVLDGLGMGLGFTLALMLLGVIREFLGAGTFFTGSFGGADFGVTLGAMPDYAMSVFVLPAGGFLTLGLVMAAINAISDKIEKKRAGAAEDAAGSADGEENAKNDETNESEVNAAGNDGLSADSGGTLPKEEA</sequence>
<proteinExistence type="inferred from homology"/>
<accession>A0A9D1NAU8</accession>
<feature type="transmembrane region" description="Helical" evidence="8">
    <location>
        <begin position="181"/>
        <end position="206"/>
    </location>
</feature>
<evidence type="ECO:0000313" key="10">
    <source>
        <dbReference type="EMBL" id="HIU99449.1"/>
    </source>
</evidence>
<dbReference type="PANTHER" id="PTHR30586">
    <property type="entry name" value="ELECTRON TRANSPORT COMPLEX PROTEIN RNFE"/>
    <property type="match status" value="1"/>
</dbReference>
<comment type="function">
    <text evidence="8">Part of a membrane-bound complex that couples electron transfer with translocation of ions across the membrane.</text>
</comment>
<dbReference type="NCBIfam" id="NF009070">
    <property type="entry name" value="PRK12405.1"/>
    <property type="match status" value="1"/>
</dbReference>
<dbReference type="Pfam" id="PF02508">
    <property type="entry name" value="Rnf-Nqr"/>
    <property type="match status" value="1"/>
</dbReference>
<comment type="subunit">
    <text evidence="8">The complex is composed of six subunits: RnfA, RnfB, RnfC, RnfD, RnfE and RnfG.</text>
</comment>
<dbReference type="HAMAP" id="MF_00478">
    <property type="entry name" value="RsxE_RnfE"/>
    <property type="match status" value="1"/>
</dbReference>
<feature type="transmembrane region" description="Helical" evidence="8">
    <location>
        <begin position="46"/>
        <end position="63"/>
    </location>
</feature>
<dbReference type="GO" id="GO:0012505">
    <property type="term" value="C:endomembrane system"/>
    <property type="evidence" value="ECO:0007669"/>
    <property type="project" value="UniProtKB-SubCell"/>
</dbReference>
<reference evidence="10" key="2">
    <citation type="journal article" date="2021" name="PeerJ">
        <title>Extensive microbial diversity within the chicken gut microbiome revealed by metagenomics and culture.</title>
        <authorList>
            <person name="Gilroy R."/>
            <person name="Ravi A."/>
            <person name="Getino M."/>
            <person name="Pursley I."/>
            <person name="Horton D.L."/>
            <person name="Alikhan N.F."/>
            <person name="Baker D."/>
            <person name="Gharbi K."/>
            <person name="Hall N."/>
            <person name="Watson M."/>
            <person name="Adriaenssens E.M."/>
            <person name="Foster-Nyarko E."/>
            <person name="Jarju S."/>
            <person name="Secka A."/>
            <person name="Antonio M."/>
            <person name="Oren A."/>
            <person name="Chaudhuri R.R."/>
            <person name="La Ragione R."/>
            <person name="Hildebrand F."/>
            <person name="Pallen M.J."/>
        </authorList>
    </citation>
    <scope>NUCLEOTIDE SEQUENCE</scope>
    <source>
        <strain evidence="10">10406</strain>
    </source>
</reference>
<keyword evidence="7 8" id="KW-0472">Membrane</keyword>
<gene>
    <name evidence="8" type="primary">rnfE</name>
    <name evidence="10" type="ORF">IAC73_06370</name>
</gene>
<dbReference type="InterPro" id="IPR003667">
    <property type="entry name" value="NqrDE/RnfAE"/>
</dbReference>
<protein>
    <recommendedName>
        <fullName evidence="8">Ion-translocating oxidoreductase complex subunit E</fullName>
        <ecNumber evidence="8">7.-.-.-</ecNumber>
    </recommendedName>
    <alternativeName>
        <fullName evidence="8">Rnf electron transport complex subunit E</fullName>
    </alternativeName>
</protein>
<keyword evidence="8" id="KW-1003">Cell membrane</keyword>
<dbReference type="NCBIfam" id="TIGR01948">
    <property type="entry name" value="rnfE"/>
    <property type="match status" value="1"/>
</dbReference>
<evidence type="ECO:0000313" key="11">
    <source>
        <dbReference type="Proteomes" id="UP000886857"/>
    </source>
</evidence>
<evidence type="ECO:0000256" key="3">
    <source>
        <dbReference type="ARBA" id="ARBA00022692"/>
    </source>
</evidence>
<evidence type="ECO:0000256" key="1">
    <source>
        <dbReference type="ARBA" id="ARBA00004127"/>
    </source>
</evidence>
<evidence type="ECO:0000256" key="7">
    <source>
        <dbReference type="ARBA" id="ARBA00023136"/>
    </source>
</evidence>
<reference evidence="10" key="1">
    <citation type="submission" date="2020-10" db="EMBL/GenBank/DDBJ databases">
        <authorList>
            <person name="Gilroy R."/>
        </authorList>
    </citation>
    <scope>NUCLEOTIDE SEQUENCE</scope>
    <source>
        <strain evidence="10">10406</strain>
    </source>
</reference>
<dbReference type="Proteomes" id="UP000886857">
    <property type="component" value="Unassembled WGS sequence"/>
</dbReference>
<organism evidence="10 11">
    <name type="scientific">Candidatus Limadaptatus stercoripullorum</name>
    <dbReference type="NCBI Taxonomy" id="2840846"/>
    <lineage>
        <taxon>Bacteria</taxon>
        <taxon>Bacillati</taxon>
        <taxon>Bacillota</taxon>
        <taxon>Clostridia</taxon>
        <taxon>Eubacteriales</taxon>
        <taxon>Candidatus Limadaptatus</taxon>
    </lineage>
</organism>
<dbReference type="PANTHER" id="PTHR30586:SF0">
    <property type="entry name" value="ION-TRANSLOCATING OXIDOREDUCTASE COMPLEX SUBUNIT E"/>
    <property type="match status" value="1"/>
</dbReference>
<dbReference type="InterPro" id="IPR010968">
    <property type="entry name" value="RnfE"/>
</dbReference>
<feature type="transmembrane region" description="Helical" evidence="8">
    <location>
        <begin position="131"/>
        <end position="152"/>
    </location>
</feature>
<comment type="caution">
    <text evidence="10">The sequence shown here is derived from an EMBL/GenBank/DDBJ whole genome shotgun (WGS) entry which is preliminary data.</text>
</comment>
<dbReference type="EC" id="7.-.-.-" evidence="8"/>
<evidence type="ECO:0000256" key="4">
    <source>
        <dbReference type="ARBA" id="ARBA00022967"/>
    </source>
</evidence>
<keyword evidence="4 8" id="KW-1278">Translocase</keyword>
<name>A0A9D1NAU8_9FIRM</name>
<evidence type="ECO:0000256" key="5">
    <source>
        <dbReference type="ARBA" id="ARBA00022982"/>
    </source>
</evidence>
<dbReference type="EMBL" id="DVOE01000094">
    <property type="protein sequence ID" value="HIU99449.1"/>
    <property type="molecule type" value="Genomic_DNA"/>
</dbReference>
<evidence type="ECO:0000256" key="9">
    <source>
        <dbReference type="SAM" id="MobiDB-lite"/>
    </source>
</evidence>
<evidence type="ECO:0000256" key="2">
    <source>
        <dbReference type="ARBA" id="ARBA00022448"/>
    </source>
</evidence>
<feature type="transmembrane region" description="Helical" evidence="8">
    <location>
        <begin position="97"/>
        <end position="119"/>
    </location>
</feature>
<keyword evidence="5 8" id="KW-0249">Electron transport</keyword>
<feature type="transmembrane region" description="Helical" evidence="8">
    <location>
        <begin position="75"/>
        <end position="91"/>
    </location>
</feature>
<feature type="region of interest" description="Disordered" evidence="9">
    <location>
        <begin position="217"/>
        <end position="262"/>
    </location>
</feature>
<keyword evidence="2 8" id="KW-0813">Transport</keyword>
<dbReference type="GO" id="GO:0022900">
    <property type="term" value="P:electron transport chain"/>
    <property type="evidence" value="ECO:0007669"/>
    <property type="project" value="UniProtKB-UniRule"/>
</dbReference>
<evidence type="ECO:0000256" key="8">
    <source>
        <dbReference type="HAMAP-Rule" id="MF_00478"/>
    </source>
</evidence>